<dbReference type="Gramene" id="ONK66280">
    <property type="protein sequence ID" value="ONK66280"/>
    <property type="gene ID" value="A4U43_C06F6070"/>
</dbReference>
<evidence type="ECO:0000313" key="3">
    <source>
        <dbReference type="Proteomes" id="UP000243459"/>
    </source>
</evidence>
<reference evidence="3" key="1">
    <citation type="journal article" date="2017" name="Nat. Commun.">
        <title>The asparagus genome sheds light on the origin and evolution of a young Y chromosome.</title>
        <authorList>
            <person name="Harkess A."/>
            <person name="Zhou J."/>
            <person name="Xu C."/>
            <person name="Bowers J.E."/>
            <person name="Van der Hulst R."/>
            <person name="Ayyampalayam S."/>
            <person name="Mercati F."/>
            <person name="Riccardi P."/>
            <person name="McKain M.R."/>
            <person name="Kakrana A."/>
            <person name="Tang H."/>
            <person name="Ray J."/>
            <person name="Groenendijk J."/>
            <person name="Arikit S."/>
            <person name="Mathioni S.M."/>
            <person name="Nakano M."/>
            <person name="Shan H."/>
            <person name="Telgmann-Rauber A."/>
            <person name="Kanno A."/>
            <person name="Yue Z."/>
            <person name="Chen H."/>
            <person name="Li W."/>
            <person name="Chen Y."/>
            <person name="Xu X."/>
            <person name="Zhang Y."/>
            <person name="Luo S."/>
            <person name="Chen H."/>
            <person name="Gao J."/>
            <person name="Mao Z."/>
            <person name="Pires J.C."/>
            <person name="Luo M."/>
            <person name="Kudrna D."/>
            <person name="Wing R.A."/>
            <person name="Meyers B.C."/>
            <person name="Yi K."/>
            <person name="Kong H."/>
            <person name="Lavrijsen P."/>
            <person name="Sunseri F."/>
            <person name="Falavigna A."/>
            <person name="Ye Y."/>
            <person name="Leebens-Mack J.H."/>
            <person name="Chen G."/>
        </authorList>
    </citation>
    <scope>NUCLEOTIDE SEQUENCE [LARGE SCALE GENOMIC DNA]</scope>
    <source>
        <strain evidence="3">cv. DH0086</strain>
    </source>
</reference>
<proteinExistence type="predicted"/>
<dbReference type="AlphaFoldDB" id="A0A5P1EQH5"/>
<protein>
    <submittedName>
        <fullName evidence="2">Uncharacterized protein</fullName>
    </submittedName>
</protein>
<organism evidence="2 3">
    <name type="scientific">Asparagus officinalis</name>
    <name type="common">Garden asparagus</name>
    <dbReference type="NCBI Taxonomy" id="4686"/>
    <lineage>
        <taxon>Eukaryota</taxon>
        <taxon>Viridiplantae</taxon>
        <taxon>Streptophyta</taxon>
        <taxon>Embryophyta</taxon>
        <taxon>Tracheophyta</taxon>
        <taxon>Spermatophyta</taxon>
        <taxon>Magnoliopsida</taxon>
        <taxon>Liliopsida</taxon>
        <taxon>Asparagales</taxon>
        <taxon>Asparagaceae</taxon>
        <taxon>Asparagoideae</taxon>
        <taxon>Asparagus</taxon>
    </lineage>
</organism>
<evidence type="ECO:0000313" key="2">
    <source>
        <dbReference type="EMBL" id="ONK66280.1"/>
    </source>
</evidence>
<feature type="region of interest" description="Disordered" evidence="1">
    <location>
        <begin position="1"/>
        <end position="31"/>
    </location>
</feature>
<name>A0A5P1EQH5_ASPOF</name>
<accession>A0A5P1EQH5</accession>
<gene>
    <name evidence="2" type="ORF">A4U43_C06F6070</name>
</gene>
<keyword evidence="3" id="KW-1185">Reference proteome</keyword>
<dbReference type="EMBL" id="CM007386">
    <property type="protein sequence ID" value="ONK66280.1"/>
    <property type="molecule type" value="Genomic_DNA"/>
</dbReference>
<sequence length="106" mass="11497">MMEVSSNNEWIVEDEEPCSPDDPNWSDGDDGDKEYLDVAVINNIGIENEDKDGTLAVKKQRVDGSSPTMQKGKGIGIAAKVVGIKDYADLEDANIVLEEDDLVVLG</sequence>
<dbReference type="Proteomes" id="UP000243459">
    <property type="component" value="Chromosome 6"/>
</dbReference>
<evidence type="ECO:0000256" key="1">
    <source>
        <dbReference type="SAM" id="MobiDB-lite"/>
    </source>
</evidence>